<protein>
    <submittedName>
        <fullName evidence="2">Uncharacterized protein</fullName>
    </submittedName>
</protein>
<feature type="compositionally biased region" description="Polar residues" evidence="1">
    <location>
        <begin position="206"/>
        <end position="230"/>
    </location>
</feature>
<dbReference type="Proteomes" id="UP000078200">
    <property type="component" value="Unassembled WGS sequence"/>
</dbReference>
<dbReference type="VEuPathDB" id="VectorBase:GAUT034004"/>
<sequence>MELRSTRHHSDYKDLAAILEGLGLYEENMELVEMRDILTALQQSVDNLDTDDNAVPEGETEFMSKRSDGVFNSTMLKDNSEQSSGSESVDNPGVRERIFVQAQVHHSLDWIPDWWNEQEDSQPAQPSLTSPTFGNNSFSSSKVRKQHEAVIMQQSETGNEEFHERVGPVSIRQDNHCQEHSLSTSFSMSGSALSSDSQVRERHLELSTSSAVVSDQEESSNLNNCDELSI</sequence>
<evidence type="ECO:0000256" key="1">
    <source>
        <dbReference type="SAM" id="MobiDB-lite"/>
    </source>
</evidence>
<proteinExistence type="predicted"/>
<feature type="compositionally biased region" description="Polar residues" evidence="1">
    <location>
        <begin position="121"/>
        <end position="141"/>
    </location>
</feature>
<evidence type="ECO:0000313" key="3">
    <source>
        <dbReference type="Proteomes" id="UP000078200"/>
    </source>
</evidence>
<keyword evidence="3" id="KW-1185">Reference proteome</keyword>
<feature type="region of interest" description="Disordered" evidence="1">
    <location>
        <begin position="118"/>
        <end position="148"/>
    </location>
</feature>
<dbReference type="STRING" id="7395.A0A1A9VDT7"/>
<dbReference type="AlphaFoldDB" id="A0A1A9VDT7"/>
<accession>A0A1A9VDT7</accession>
<name>A0A1A9VDT7_GLOAU</name>
<dbReference type="EnsemblMetazoa" id="GAUT034004-RA">
    <property type="protein sequence ID" value="GAUT034004-PA"/>
    <property type="gene ID" value="GAUT034004"/>
</dbReference>
<organism evidence="2 3">
    <name type="scientific">Glossina austeni</name>
    <name type="common">Savannah tsetse fly</name>
    <dbReference type="NCBI Taxonomy" id="7395"/>
    <lineage>
        <taxon>Eukaryota</taxon>
        <taxon>Metazoa</taxon>
        <taxon>Ecdysozoa</taxon>
        <taxon>Arthropoda</taxon>
        <taxon>Hexapoda</taxon>
        <taxon>Insecta</taxon>
        <taxon>Pterygota</taxon>
        <taxon>Neoptera</taxon>
        <taxon>Endopterygota</taxon>
        <taxon>Diptera</taxon>
        <taxon>Brachycera</taxon>
        <taxon>Muscomorpha</taxon>
        <taxon>Hippoboscoidea</taxon>
        <taxon>Glossinidae</taxon>
        <taxon>Glossina</taxon>
    </lineage>
</organism>
<feature type="region of interest" description="Disordered" evidence="1">
    <location>
        <begin position="176"/>
        <end position="230"/>
    </location>
</feature>
<evidence type="ECO:0000313" key="2">
    <source>
        <dbReference type="EnsemblMetazoa" id="GAUT034004-PA"/>
    </source>
</evidence>
<feature type="compositionally biased region" description="Polar residues" evidence="1">
    <location>
        <begin position="180"/>
        <end position="197"/>
    </location>
</feature>
<reference evidence="2" key="1">
    <citation type="submission" date="2020-05" db="UniProtKB">
        <authorList>
            <consortium name="EnsemblMetazoa"/>
        </authorList>
    </citation>
    <scope>IDENTIFICATION</scope>
    <source>
        <strain evidence="2">TTRI</strain>
    </source>
</reference>